<dbReference type="PANTHER" id="PTHR33936:SF15">
    <property type="entry name" value="C2H2-TYPE DOMAIN-CONTAINING PROTEIN"/>
    <property type="match status" value="1"/>
</dbReference>
<gene>
    <name evidence="3" type="ORF">CAUJ_LOCUS7373</name>
</gene>
<evidence type="ECO:0000256" key="1">
    <source>
        <dbReference type="SAM" id="MobiDB-lite"/>
    </source>
</evidence>
<dbReference type="Proteomes" id="UP000835052">
    <property type="component" value="Unassembled WGS sequence"/>
</dbReference>
<feature type="domain" description="C2H2-type" evidence="2">
    <location>
        <begin position="149"/>
        <end position="170"/>
    </location>
</feature>
<evidence type="ECO:0000259" key="2">
    <source>
        <dbReference type="PROSITE" id="PS00028"/>
    </source>
</evidence>
<dbReference type="AlphaFoldDB" id="A0A8S1H7B9"/>
<name>A0A8S1H7B9_9PELO</name>
<dbReference type="OrthoDB" id="5803649at2759"/>
<dbReference type="InterPro" id="IPR013087">
    <property type="entry name" value="Znf_C2H2_type"/>
</dbReference>
<sequence length="496" mass="58094">MQREENVETVGTVETVEIVETVERVGTVETVETEELEENVEVEYEINNDHSYEAEATAMDYEAPPNLKSSEEFITMSTDYVNPQREIKSESQYQQIVQDRFCYIRRPDPNVRYCPGCHMDVRRSVFYHHARTIREHGTCKVFTIPRFPCPMCDDKMGTLENLCDHLQQIHGAPTNVKTSIFSSEIEFQAFRLELEGRGGNFRMARGTKNNRRGPVQYYRCNRIQAGTKNSDFNGHKITKRSGELLEKPYVTKQRVRTEEVCTAFFQKLFLPDGKIEVRYCDYHLHDDERLRLPEPVRRRILDLAKKDLPFPVILLIIKAEIEQYAQNDSANWRRIDDMSVADIRVVVSAAQRHQRTVSRAQQHVQEEDFPEPESAPVKTRREKMIRVDQLSEVEKKCLETFNKDRGAILDGIRQRETRDYQKRVLYETLCERVVFLQKYFKSFDEKTLELNDEPDFNAMYAQLCALLATFKPARKMFSERKLAVVTYDEDDFGDIA</sequence>
<evidence type="ECO:0000313" key="3">
    <source>
        <dbReference type="EMBL" id="CAD6191454.1"/>
    </source>
</evidence>
<reference evidence="3" key="1">
    <citation type="submission" date="2020-10" db="EMBL/GenBank/DDBJ databases">
        <authorList>
            <person name="Kikuchi T."/>
        </authorList>
    </citation>
    <scope>NUCLEOTIDE SEQUENCE</scope>
    <source>
        <strain evidence="3">NKZ352</strain>
    </source>
</reference>
<dbReference type="InterPro" id="IPR052797">
    <property type="entry name" value="RegFact_GeneExpr_CellDeath"/>
</dbReference>
<accession>A0A8S1H7B9</accession>
<feature type="region of interest" description="Disordered" evidence="1">
    <location>
        <begin position="359"/>
        <end position="380"/>
    </location>
</feature>
<dbReference type="PANTHER" id="PTHR33936">
    <property type="entry name" value="PROTEIN CBG17840"/>
    <property type="match status" value="1"/>
</dbReference>
<keyword evidence="4" id="KW-1185">Reference proteome</keyword>
<proteinExistence type="predicted"/>
<dbReference type="PROSITE" id="PS00028">
    <property type="entry name" value="ZINC_FINGER_C2H2_1"/>
    <property type="match status" value="1"/>
</dbReference>
<dbReference type="EMBL" id="CAJGYM010000021">
    <property type="protein sequence ID" value="CAD6191454.1"/>
    <property type="molecule type" value="Genomic_DNA"/>
</dbReference>
<evidence type="ECO:0000313" key="4">
    <source>
        <dbReference type="Proteomes" id="UP000835052"/>
    </source>
</evidence>
<organism evidence="3 4">
    <name type="scientific">Caenorhabditis auriculariae</name>
    <dbReference type="NCBI Taxonomy" id="2777116"/>
    <lineage>
        <taxon>Eukaryota</taxon>
        <taxon>Metazoa</taxon>
        <taxon>Ecdysozoa</taxon>
        <taxon>Nematoda</taxon>
        <taxon>Chromadorea</taxon>
        <taxon>Rhabditida</taxon>
        <taxon>Rhabditina</taxon>
        <taxon>Rhabditomorpha</taxon>
        <taxon>Rhabditoidea</taxon>
        <taxon>Rhabditidae</taxon>
        <taxon>Peloderinae</taxon>
        <taxon>Caenorhabditis</taxon>
    </lineage>
</organism>
<comment type="caution">
    <text evidence="3">The sequence shown here is derived from an EMBL/GenBank/DDBJ whole genome shotgun (WGS) entry which is preliminary data.</text>
</comment>
<protein>
    <recommendedName>
        <fullName evidence="2">C2H2-type domain-containing protein</fullName>
    </recommendedName>
</protein>